<keyword evidence="1" id="KW-1133">Transmembrane helix</keyword>
<keyword evidence="1" id="KW-0472">Membrane</keyword>
<reference evidence="2" key="1">
    <citation type="journal article" date="2021" name="PeerJ">
        <title>Extensive microbial diversity within the chicken gut microbiome revealed by metagenomics and culture.</title>
        <authorList>
            <person name="Gilroy R."/>
            <person name="Ravi A."/>
            <person name="Getino M."/>
            <person name="Pursley I."/>
            <person name="Horton D.L."/>
            <person name="Alikhan N.F."/>
            <person name="Baker D."/>
            <person name="Gharbi K."/>
            <person name="Hall N."/>
            <person name="Watson M."/>
            <person name="Adriaenssens E.M."/>
            <person name="Foster-Nyarko E."/>
            <person name="Jarju S."/>
            <person name="Secka A."/>
            <person name="Antonio M."/>
            <person name="Oren A."/>
            <person name="Chaudhuri R.R."/>
            <person name="La Ragione R."/>
            <person name="Hildebrand F."/>
            <person name="Pallen M.J."/>
        </authorList>
    </citation>
    <scope>NUCLEOTIDE SEQUENCE</scope>
    <source>
        <strain evidence="2">ChiBcec15-3976</strain>
    </source>
</reference>
<evidence type="ECO:0000313" key="3">
    <source>
        <dbReference type="Proteomes" id="UP000823909"/>
    </source>
</evidence>
<feature type="transmembrane region" description="Helical" evidence="1">
    <location>
        <begin position="90"/>
        <end position="122"/>
    </location>
</feature>
<dbReference type="EMBL" id="DWUU01000011">
    <property type="protein sequence ID" value="HJD41677.1"/>
    <property type="molecule type" value="Genomic_DNA"/>
</dbReference>
<feature type="transmembrane region" description="Helical" evidence="1">
    <location>
        <begin position="151"/>
        <end position="175"/>
    </location>
</feature>
<reference evidence="2" key="2">
    <citation type="submission" date="2021-04" db="EMBL/GenBank/DDBJ databases">
        <authorList>
            <person name="Gilroy R."/>
        </authorList>
    </citation>
    <scope>NUCLEOTIDE SEQUENCE</scope>
    <source>
        <strain evidence="2">ChiBcec15-3976</strain>
    </source>
</reference>
<name>A0A9D2RC05_9FIRM</name>
<organism evidence="2 3">
    <name type="scientific">Candidatus Mediterraneibacter quadrami</name>
    <dbReference type="NCBI Taxonomy" id="2838684"/>
    <lineage>
        <taxon>Bacteria</taxon>
        <taxon>Bacillati</taxon>
        <taxon>Bacillota</taxon>
        <taxon>Clostridia</taxon>
        <taxon>Lachnospirales</taxon>
        <taxon>Lachnospiraceae</taxon>
        <taxon>Mediterraneibacter</taxon>
    </lineage>
</organism>
<dbReference type="InterPro" id="IPR025699">
    <property type="entry name" value="ABC2_memb-like"/>
</dbReference>
<feature type="transmembrane region" description="Helical" evidence="1">
    <location>
        <begin position="42"/>
        <end position="69"/>
    </location>
</feature>
<dbReference type="AlphaFoldDB" id="A0A9D2RC05"/>
<proteinExistence type="predicted"/>
<feature type="transmembrane region" description="Helical" evidence="1">
    <location>
        <begin position="187"/>
        <end position="208"/>
    </location>
</feature>
<gene>
    <name evidence="2" type="ORF">H9910_01510</name>
</gene>
<feature type="transmembrane region" description="Helical" evidence="1">
    <location>
        <begin position="230"/>
        <end position="248"/>
    </location>
</feature>
<evidence type="ECO:0000313" key="2">
    <source>
        <dbReference type="EMBL" id="HJD41677.1"/>
    </source>
</evidence>
<comment type="caution">
    <text evidence="2">The sequence shown here is derived from an EMBL/GenBank/DDBJ whole genome shotgun (WGS) entry which is preliminary data.</text>
</comment>
<dbReference type="Pfam" id="PF13346">
    <property type="entry name" value="ABC2_membrane_5"/>
    <property type="match status" value="1"/>
</dbReference>
<accession>A0A9D2RC05</accession>
<protein>
    <submittedName>
        <fullName evidence="2">ABC-2 transporter permease</fullName>
    </submittedName>
</protein>
<sequence>MSKLIKYEIRKQRASRMVIFVALAAALIMFWGGLLFENDMMMAISIMAMTFGAFLVLFYTGIESILVLNRDLRTKQSYMLWMLPKSSWEILGAKFISAILQMLIVFGVCGLAVGVSTALAVWKVAGFEKLAMAVKEFSWLFVEGGLKWTDLVLLALVLFLCWSLVIMVGFLAVIISRTLLVKSRFAGFLAVVLFFIINIVIEQLYAAINRFPGLDSLSGIGVTGWSIVDTIYYIIVAAVVFGLSGLLAEKKLSV</sequence>
<feature type="transmembrane region" description="Helical" evidence="1">
    <location>
        <begin position="18"/>
        <end position="36"/>
    </location>
</feature>
<evidence type="ECO:0000256" key="1">
    <source>
        <dbReference type="SAM" id="Phobius"/>
    </source>
</evidence>
<keyword evidence="1" id="KW-0812">Transmembrane</keyword>
<dbReference type="Proteomes" id="UP000823909">
    <property type="component" value="Unassembled WGS sequence"/>
</dbReference>